<feature type="signal peptide" evidence="1">
    <location>
        <begin position="1"/>
        <end position="25"/>
    </location>
</feature>
<evidence type="ECO:0000313" key="2">
    <source>
        <dbReference type="EMBL" id="MDT0353659.1"/>
    </source>
</evidence>
<organism evidence="2 3">
    <name type="scientific">Pseudonocardia charpentierae</name>
    <dbReference type="NCBI Taxonomy" id="3075545"/>
    <lineage>
        <taxon>Bacteria</taxon>
        <taxon>Bacillati</taxon>
        <taxon>Actinomycetota</taxon>
        <taxon>Actinomycetes</taxon>
        <taxon>Pseudonocardiales</taxon>
        <taxon>Pseudonocardiaceae</taxon>
        <taxon>Pseudonocardia</taxon>
    </lineage>
</organism>
<sequence>MLKKAGIILAATTAGVLALSPLAFAGDKGHDADKHYGKDHKGHSRVVENDVNSDNISNDCQFGNTTGATNQGLFGGSSLLGVLGPVTGAVANAPIQTNLLNCNNVNLEDAVDINSNNADTSVQRTWIDDSFNGGNGPRR</sequence>
<dbReference type="Proteomes" id="UP001183202">
    <property type="component" value="Unassembled WGS sequence"/>
</dbReference>
<comment type="caution">
    <text evidence="2">The sequence shown here is derived from an EMBL/GenBank/DDBJ whole genome shotgun (WGS) entry which is preliminary data.</text>
</comment>
<keyword evidence="3" id="KW-1185">Reference proteome</keyword>
<reference evidence="3" key="1">
    <citation type="submission" date="2023-07" db="EMBL/GenBank/DDBJ databases">
        <title>30 novel species of actinomycetes from the DSMZ collection.</title>
        <authorList>
            <person name="Nouioui I."/>
        </authorList>
    </citation>
    <scope>NUCLEOTIDE SEQUENCE [LARGE SCALE GENOMIC DNA]</scope>
    <source>
        <strain evidence="3">DSM 45834</strain>
    </source>
</reference>
<accession>A0ABU2NIE0</accession>
<proteinExistence type="predicted"/>
<gene>
    <name evidence="2" type="ORF">RM445_29635</name>
</gene>
<evidence type="ECO:0000256" key="1">
    <source>
        <dbReference type="SAM" id="SignalP"/>
    </source>
</evidence>
<protein>
    <recommendedName>
        <fullName evidence="4">Secreted protein</fullName>
    </recommendedName>
</protein>
<evidence type="ECO:0008006" key="4">
    <source>
        <dbReference type="Google" id="ProtNLM"/>
    </source>
</evidence>
<dbReference type="RefSeq" id="WP_311560172.1">
    <property type="nucleotide sequence ID" value="NZ_JAVREJ010000039.1"/>
</dbReference>
<evidence type="ECO:0000313" key="3">
    <source>
        <dbReference type="Proteomes" id="UP001183202"/>
    </source>
</evidence>
<feature type="chain" id="PRO_5047336705" description="Secreted protein" evidence="1">
    <location>
        <begin position="26"/>
        <end position="139"/>
    </location>
</feature>
<keyword evidence="1" id="KW-0732">Signal</keyword>
<dbReference type="EMBL" id="JAVREJ010000039">
    <property type="protein sequence ID" value="MDT0353659.1"/>
    <property type="molecule type" value="Genomic_DNA"/>
</dbReference>
<name>A0ABU2NIE0_9PSEU</name>